<keyword evidence="2" id="KW-1185">Reference proteome</keyword>
<reference evidence="1 2" key="1">
    <citation type="submission" date="2012-10" db="EMBL/GenBank/DDBJ databases">
        <title>Complete genome sequence of Moumouvirus goulette.</title>
        <authorList>
            <person name="Fournous G."/>
            <person name="Bougalmi M."/>
            <person name="Colson P."/>
        </authorList>
    </citation>
    <scope>NUCLEOTIDE SEQUENCE [LARGE SCALE GENOMIC DNA]</scope>
</reference>
<protein>
    <submittedName>
        <fullName evidence="1">Uncharacterized protein</fullName>
    </submittedName>
</protein>
<gene>
    <name evidence="1" type="ORF">glt_00058</name>
</gene>
<proteinExistence type="predicted"/>
<dbReference type="Proteomes" id="UP000241071">
    <property type="component" value="Segment"/>
</dbReference>
<evidence type="ECO:0000313" key="1">
    <source>
        <dbReference type="EMBL" id="AGF84867.1"/>
    </source>
</evidence>
<organism evidence="1 2">
    <name type="scientific">Moumouvirus goulette</name>
    <dbReference type="NCBI Taxonomy" id="1247379"/>
    <lineage>
        <taxon>Viruses</taxon>
        <taxon>Varidnaviria</taxon>
        <taxon>Bamfordvirae</taxon>
        <taxon>Nucleocytoviricota</taxon>
        <taxon>Megaviricetes</taxon>
        <taxon>Imitervirales</taxon>
        <taxon>Mimiviridae</taxon>
        <taxon>Megamimivirinae</taxon>
        <taxon>Moumouvirus</taxon>
        <taxon>Moumouvirus goulettemassiliense</taxon>
    </lineage>
</organism>
<accession>M1PVW6</accession>
<name>M1PVW6_9VIRU</name>
<dbReference type="EMBL" id="KC008572">
    <property type="protein sequence ID" value="AGF84867.1"/>
    <property type="molecule type" value="Genomic_DNA"/>
</dbReference>
<evidence type="ECO:0000313" key="2">
    <source>
        <dbReference type="Proteomes" id="UP000241071"/>
    </source>
</evidence>
<sequence length="117" mass="13731">MSKYSTNKKLKILQNGLNKFINKQISKGRIPNRDYLDNIIESILVEKNIDFDDDEQDDLEIFCNKFYQKLEKFGIIYKAGNKNSYIEIVKNKGYISCQEYDLMKSISTIKYPTGKLI</sequence>